<sequence>MDRVSATHSTVAHTAQSSTSLHVGQAHSHATDPPTSTWTAPCKLPRLLHTITWAALHTSTSPWPAPPKRLTSLHQHGPAHPFTQPSHTWQPSPMHTDSPWTSPLLHMDEDPPARKTRAFNPRSTPQLHVDIRASDSLPGKQFS</sequence>
<gene>
    <name evidence="1" type="ORF">MANES_18G145774v8</name>
</gene>
<evidence type="ECO:0000313" key="1">
    <source>
        <dbReference type="EMBL" id="KAG8633891.1"/>
    </source>
</evidence>
<proteinExistence type="predicted"/>
<protein>
    <submittedName>
        <fullName evidence="1">Uncharacterized protein</fullName>
    </submittedName>
</protein>
<organism evidence="1 2">
    <name type="scientific">Manihot esculenta</name>
    <name type="common">Cassava</name>
    <name type="synonym">Jatropha manihot</name>
    <dbReference type="NCBI Taxonomy" id="3983"/>
    <lineage>
        <taxon>Eukaryota</taxon>
        <taxon>Viridiplantae</taxon>
        <taxon>Streptophyta</taxon>
        <taxon>Embryophyta</taxon>
        <taxon>Tracheophyta</taxon>
        <taxon>Spermatophyta</taxon>
        <taxon>Magnoliopsida</taxon>
        <taxon>eudicotyledons</taxon>
        <taxon>Gunneridae</taxon>
        <taxon>Pentapetalae</taxon>
        <taxon>rosids</taxon>
        <taxon>fabids</taxon>
        <taxon>Malpighiales</taxon>
        <taxon>Euphorbiaceae</taxon>
        <taxon>Crotonoideae</taxon>
        <taxon>Manihoteae</taxon>
        <taxon>Manihot</taxon>
    </lineage>
</organism>
<comment type="caution">
    <text evidence="1">The sequence shown here is derived from an EMBL/GenBank/DDBJ whole genome shotgun (WGS) entry which is preliminary data.</text>
</comment>
<keyword evidence="2" id="KW-1185">Reference proteome</keyword>
<accession>A0ACB7G1U9</accession>
<dbReference type="EMBL" id="CM004404">
    <property type="protein sequence ID" value="KAG8633891.1"/>
    <property type="molecule type" value="Genomic_DNA"/>
</dbReference>
<evidence type="ECO:0000313" key="2">
    <source>
        <dbReference type="Proteomes" id="UP000091857"/>
    </source>
</evidence>
<dbReference type="Proteomes" id="UP000091857">
    <property type="component" value="Chromosome 18"/>
</dbReference>
<reference evidence="2" key="1">
    <citation type="journal article" date="2016" name="Nat. Biotechnol.">
        <title>Sequencing wild and cultivated cassava and related species reveals extensive interspecific hybridization and genetic diversity.</title>
        <authorList>
            <person name="Bredeson J.V."/>
            <person name="Lyons J.B."/>
            <person name="Prochnik S.E."/>
            <person name="Wu G.A."/>
            <person name="Ha C.M."/>
            <person name="Edsinger-Gonzales E."/>
            <person name="Grimwood J."/>
            <person name="Schmutz J."/>
            <person name="Rabbi I.Y."/>
            <person name="Egesi C."/>
            <person name="Nauluvula P."/>
            <person name="Lebot V."/>
            <person name="Ndunguru J."/>
            <person name="Mkamilo G."/>
            <person name="Bart R.S."/>
            <person name="Setter T.L."/>
            <person name="Gleadow R.M."/>
            <person name="Kulakow P."/>
            <person name="Ferguson M.E."/>
            <person name="Rounsley S."/>
            <person name="Rokhsar D.S."/>
        </authorList>
    </citation>
    <scope>NUCLEOTIDE SEQUENCE [LARGE SCALE GENOMIC DNA]</scope>
    <source>
        <strain evidence="2">cv. AM560-2</strain>
    </source>
</reference>
<name>A0ACB7G1U9_MANES</name>